<gene>
    <name evidence="1" type="ORF">C0V82_03885</name>
</gene>
<dbReference type="Proteomes" id="UP000234752">
    <property type="component" value="Chromosome eg_1"/>
</dbReference>
<keyword evidence="2" id="KW-1185">Reference proteome</keyword>
<dbReference type="KEGG" id="ncb:C0V82_03885"/>
<accession>A0A2K9N8K1</accession>
<proteinExistence type="predicted"/>
<protein>
    <submittedName>
        <fullName evidence="1">Uncharacterized protein</fullName>
    </submittedName>
</protein>
<dbReference type="EMBL" id="CP025611">
    <property type="protein sequence ID" value="AUN29470.1"/>
    <property type="molecule type" value="Genomic_DNA"/>
</dbReference>
<sequence length="64" mass="7430">MQTVNIARSLCQPSCQYRRLRQMTLPWRLGSRRIRPAVGLWMATTAPLVPEARMVRSFRVQAES</sequence>
<evidence type="ECO:0000313" key="2">
    <source>
        <dbReference type="Proteomes" id="UP000234752"/>
    </source>
</evidence>
<organism evidence="1 2">
    <name type="scientific">Niveispirillum cyanobacteriorum</name>
    <dbReference type="NCBI Taxonomy" id="1612173"/>
    <lineage>
        <taxon>Bacteria</taxon>
        <taxon>Pseudomonadati</taxon>
        <taxon>Pseudomonadota</taxon>
        <taxon>Alphaproteobacteria</taxon>
        <taxon>Rhodospirillales</taxon>
        <taxon>Azospirillaceae</taxon>
        <taxon>Niveispirillum</taxon>
    </lineage>
</organism>
<dbReference type="AlphaFoldDB" id="A0A2K9N8K1"/>
<reference evidence="1 2" key="1">
    <citation type="submission" date="2017-12" db="EMBL/GenBank/DDBJ databases">
        <title>Genomes of bacteria within cyanobacterial aggregates.</title>
        <authorList>
            <person name="Cai H."/>
        </authorList>
    </citation>
    <scope>NUCLEOTIDE SEQUENCE [LARGE SCALE GENOMIC DNA]</scope>
    <source>
        <strain evidence="1 2">TH16</strain>
    </source>
</reference>
<name>A0A2K9N8K1_9PROT</name>
<evidence type="ECO:0000313" key="1">
    <source>
        <dbReference type="EMBL" id="AUN29470.1"/>
    </source>
</evidence>